<protein>
    <recommendedName>
        <fullName evidence="2">Putative gamma-glutamylcyclotransferase</fullName>
    </recommendedName>
</protein>
<sequence>MQNFLFCYGTLMVPEIINRVTQRSIQPGTPAKLQNFGCFKVRQQTFPGIRPANGKTTYGMLYQELTTADIEHLDRYEGYLYSRERVRVSAPTNDHTAWCYLIKPEYYPELLSDMWDYQHFLNVDLANFNRR</sequence>
<dbReference type="SUPFAM" id="SSF110857">
    <property type="entry name" value="Gamma-glutamyl cyclotransferase-like"/>
    <property type="match status" value="1"/>
</dbReference>
<evidence type="ECO:0000313" key="4">
    <source>
        <dbReference type="EMBL" id="MBE9397264.1"/>
    </source>
</evidence>
<proteinExistence type="predicted"/>
<dbReference type="InterPro" id="IPR045038">
    <property type="entry name" value="AIG2-like"/>
</dbReference>
<dbReference type="CDD" id="cd06661">
    <property type="entry name" value="GGCT_like"/>
    <property type="match status" value="1"/>
</dbReference>
<dbReference type="Pfam" id="PF06094">
    <property type="entry name" value="GGACT"/>
    <property type="match status" value="1"/>
</dbReference>
<keyword evidence="5" id="KW-1185">Reference proteome</keyword>
<dbReference type="EMBL" id="JADEYS010000007">
    <property type="protein sequence ID" value="MBE9397264.1"/>
    <property type="molecule type" value="Genomic_DNA"/>
</dbReference>
<name>A0A8J7FD78_9GAMM</name>
<dbReference type="InterPro" id="IPR013024">
    <property type="entry name" value="GGCT-like"/>
</dbReference>
<dbReference type="InterPro" id="IPR009288">
    <property type="entry name" value="AIG2-like_dom"/>
</dbReference>
<dbReference type="PANTHER" id="PTHR31544:SF2">
    <property type="entry name" value="AIG2-LIKE PROTEIN D"/>
    <property type="match status" value="1"/>
</dbReference>
<dbReference type="GO" id="GO:0016740">
    <property type="term" value="F:transferase activity"/>
    <property type="evidence" value="ECO:0007669"/>
    <property type="project" value="UniProtKB-KW"/>
</dbReference>
<organism evidence="4 5">
    <name type="scientific">Pontibacterium sinense</name>
    <dbReference type="NCBI Taxonomy" id="2781979"/>
    <lineage>
        <taxon>Bacteria</taxon>
        <taxon>Pseudomonadati</taxon>
        <taxon>Pseudomonadota</taxon>
        <taxon>Gammaproteobacteria</taxon>
        <taxon>Oceanospirillales</taxon>
        <taxon>Oceanospirillaceae</taxon>
        <taxon>Pontibacterium</taxon>
    </lineage>
</organism>
<dbReference type="Proteomes" id="UP000640333">
    <property type="component" value="Unassembled WGS sequence"/>
</dbReference>
<dbReference type="RefSeq" id="WP_193952821.1">
    <property type="nucleotide sequence ID" value="NZ_JADEYS010000007.1"/>
</dbReference>
<dbReference type="Gene3D" id="3.10.490.10">
    <property type="entry name" value="Gamma-glutamyl cyclotransferase-like"/>
    <property type="match status" value="1"/>
</dbReference>
<dbReference type="PANTHER" id="PTHR31544">
    <property type="entry name" value="AIG2-LIKE PROTEIN D"/>
    <property type="match status" value="1"/>
</dbReference>
<evidence type="ECO:0000259" key="3">
    <source>
        <dbReference type="Pfam" id="PF06094"/>
    </source>
</evidence>
<evidence type="ECO:0000256" key="1">
    <source>
        <dbReference type="ARBA" id="ARBA00022679"/>
    </source>
</evidence>
<keyword evidence="1" id="KW-0808">Transferase</keyword>
<evidence type="ECO:0000256" key="2">
    <source>
        <dbReference type="ARBA" id="ARBA00030602"/>
    </source>
</evidence>
<feature type="domain" description="Gamma-glutamylcyclotransferase AIG2-like" evidence="3">
    <location>
        <begin position="5"/>
        <end position="115"/>
    </location>
</feature>
<accession>A0A8J7FD78</accession>
<reference evidence="4" key="1">
    <citation type="submission" date="2020-10" db="EMBL/GenBank/DDBJ databases">
        <title>Bacterium isolated from coastal waters sediment.</title>
        <authorList>
            <person name="Chen R.-J."/>
            <person name="Lu D.-C."/>
            <person name="Zhu K.-L."/>
            <person name="Du Z.-J."/>
        </authorList>
    </citation>
    <scope>NUCLEOTIDE SEQUENCE</scope>
    <source>
        <strain evidence="4">N1Y112</strain>
    </source>
</reference>
<comment type="caution">
    <text evidence="4">The sequence shown here is derived from an EMBL/GenBank/DDBJ whole genome shotgun (WGS) entry which is preliminary data.</text>
</comment>
<dbReference type="AlphaFoldDB" id="A0A8J7FD78"/>
<evidence type="ECO:0000313" key="5">
    <source>
        <dbReference type="Proteomes" id="UP000640333"/>
    </source>
</evidence>
<gene>
    <name evidence="4" type="ORF">IOQ59_08330</name>
</gene>
<dbReference type="InterPro" id="IPR036568">
    <property type="entry name" value="GGCT-like_sf"/>
</dbReference>